<comment type="caution">
    <text evidence="2">The sequence shown here is derived from an EMBL/GenBank/DDBJ whole genome shotgun (WGS) entry which is preliminary data.</text>
</comment>
<dbReference type="InterPro" id="IPR001763">
    <property type="entry name" value="Rhodanese-like_dom"/>
</dbReference>
<dbReference type="Gene3D" id="3.40.250.10">
    <property type="entry name" value="Rhodanese-like domain"/>
    <property type="match status" value="1"/>
</dbReference>
<gene>
    <name evidence="2" type="ORF">A2480_00125</name>
</gene>
<dbReference type="AlphaFoldDB" id="A0A1F7WDK1"/>
<evidence type="ECO:0000259" key="1">
    <source>
        <dbReference type="PROSITE" id="PS50206"/>
    </source>
</evidence>
<sequence>MTVTEISSEELKKLMDSQAEFLLVDLLGEKSYASLHLPQAVEVSSGDDFLSKVDVLVGGDHERKIVVYGASFKDDVSTRQTEELLQAGYTNVLDFRGGLKDWAAELFPLEGQRAPKS</sequence>
<protein>
    <recommendedName>
        <fullName evidence="1">Rhodanese domain-containing protein</fullName>
    </recommendedName>
</protein>
<dbReference type="InterPro" id="IPR036873">
    <property type="entry name" value="Rhodanese-like_dom_sf"/>
</dbReference>
<dbReference type="Proteomes" id="UP000176988">
    <property type="component" value="Unassembled WGS sequence"/>
</dbReference>
<proteinExistence type="predicted"/>
<dbReference type="SUPFAM" id="SSF52821">
    <property type="entry name" value="Rhodanese/Cell cycle control phosphatase"/>
    <property type="match status" value="1"/>
</dbReference>
<evidence type="ECO:0000313" key="2">
    <source>
        <dbReference type="EMBL" id="OGM00892.1"/>
    </source>
</evidence>
<dbReference type="PROSITE" id="PS50206">
    <property type="entry name" value="RHODANESE_3"/>
    <property type="match status" value="1"/>
</dbReference>
<accession>A0A1F7WDK1</accession>
<dbReference type="CDD" id="cd00158">
    <property type="entry name" value="RHOD"/>
    <property type="match status" value="1"/>
</dbReference>
<evidence type="ECO:0000313" key="3">
    <source>
        <dbReference type="Proteomes" id="UP000176988"/>
    </source>
</evidence>
<name>A0A1F7WDK1_9BACT</name>
<organism evidence="2 3">
    <name type="scientific">Candidatus Uhrbacteria bacterium RIFOXYC2_FULL_47_19</name>
    <dbReference type="NCBI Taxonomy" id="1802424"/>
    <lineage>
        <taxon>Bacteria</taxon>
        <taxon>Candidatus Uhriibacteriota</taxon>
    </lineage>
</organism>
<dbReference type="STRING" id="1802424.A2480_00125"/>
<reference evidence="2 3" key="1">
    <citation type="journal article" date="2016" name="Nat. Commun.">
        <title>Thousands of microbial genomes shed light on interconnected biogeochemical processes in an aquifer system.</title>
        <authorList>
            <person name="Anantharaman K."/>
            <person name="Brown C.T."/>
            <person name="Hug L.A."/>
            <person name="Sharon I."/>
            <person name="Castelle C.J."/>
            <person name="Probst A.J."/>
            <person name="Thomas B.C."/>
            <person name="Singh A."/>
            <person name="Wilkins M.J."/>
            <person name="Karaoz U."/>
            <person name="Brodie E.L."/>
            <person name="Williams K.H."/>
            <person name="Hubbard S.S."/>
            <person name="Banfield J.F."/>
        </authorList>
    </citation>
    <scope>NUCLEOTIDE SEQUENCE [LARGE SCALE GENOMIC DNA]</scope>
</reference>
<dbReference type="EMBL" id="MGFG01000021">
    <property type="protein sequence ID" value="OGM00892.1"/>
    <property type="molecule type" value="Genomic_DNA"/>
</dbReference>
<dbReference type="Pfam" id="PF00581">
    <property type="entry name" value="Rhodanese"/>
    <property type="match status" value="1"/>
</dbReference>
<feature type="domain" description="Rhodanese" evidence="1">
    <location>
        <begin position="17"/>
        <end position="111"/>
    </location>
</feature>
<dbReference type="SMART" id="SM00450">
    <property type="entry name" value="RHOD"/>
    <property type="match status" value="1"/>
</dbReference>